<accession>B8LCE1</accession>
<dbReference type="HOGENOM" id="CLU_287968_0_0_1"/>
<dbReference type="EMBL" id="DS999417">
    <property type="protein sequence ID" value="EED86970.1"/>
    <property type="molecule type" value="Genomic_DNA"/>
</dbReference>
<evidence type="ECO:0000256" key="1">
    <source>
        <dbReference type="SAM" id="Coils"/>
    </source>
</evidence>
<dbReference type="PaxDb" id="35128-Thaps25106"/>
<dbReference type="InParanoid" id="B8LCE1"/>
<reference evidence="4 5" key="1">
    <citation type="journal article" date="2004" name="Science">
        <title>The genome of the diatom Thalassiosira pseudonana: ecology, evolution, and metabolism.</title>
        <authorList>
            <person name="Armbrust E.V."/>
            <person name="Berges J.A."/>
            <person name="Bowler C."/>
            <person name="Green B.R."/>
            <person name="Martinez D."/>
            <person name="Putnam N.H."/>
            <person name="Zhou S."/>
            <person name="Allen A.E."/>
            <person name="Apt K.E."/>
            <person name="Bechner M."/>
            <person name="Brzezinski M.A."/>
            <person name="Chaal B.K."/>
            <person name="Chiovitti A."/>
            <person name="Davis A.K."/>
            <person name="Demarest M.S."/>
            <person name="Detter J.C."/>
            <person name="Glavina T."/>
            <person name="Goodstein D."/>
            <person name="Hadi M.Z."/>
            <person name="Hellsten U."/>
            <person name="Hildebrand M."/>
            <person name="Jenkins B.D."/>
            <person name="Jurka J."/>
            <person name="Kapitonov V.V."/>
            <person name="Kroger N."/>
            <person name="Lau W.W."/>
            <person name="Lane T.W."/>
            <person name="Larimer F.W."/>
            <person name="Lippmeier J.C."/>
            <person name="Lucas S."/>
            <person name="Medina M."/>
            <person name="Montsant A."/>
            <person name="Obornik M."/>
            <person name="Parker M.S."/>
            <person name="Palenik B."/>
            <person name="Pazour G.J."/>
            <person name="Richardson P.M."/>
            <person name="Rynearson T.A."/>
            <person name="Saito M.A."/>
            <person name="Schwartz D.C."/>
            <person name="Thamatrakoln K."/>
            <person name="Valentin K."/>
            <person name="Vardi A."/>
            <person name="Wilkerson F.P."/>
            <person name="Rokhsar D.S."/>
        </authorList>
    </citation>
    <scope>NUCLEOTIDE SEQUENCE [LARGE SCALE GENOMIC DNA]</scope>
    <source>
        <strain evidence="4 5">CCMP1335</strain>
    </source>
</reference>
<feature type="compositionally biased region" description="Basic residues" evidence="2">
    <location>
        <begin position="216"/>
        <end position="226"/>
    </location>
</feature>
<dbReference type="GeneID" id="7445465"/>
<evidence type="ECO:0000313" key="5">
    <source>
        <dbReference type="Proteomes" id="UP000001449"/>
    </source>
</evidence>
<feature type="region of interest" description="Disordered" evidence="2">
    <location>
        <begin position="564"/>
        <end position="628"/>
    </location>
</feature>
<dbReference type="GO" id="GO:0016567">
    <property type="term" value="P:protein ubiquitination"/>
    <property type="evidence" value="ECO:0007669"/>
    <property type="project" value="InterPro"/>
</dbReference>
<organism evidence="4 5">
    <name type="scientific">Thalassiosira pseudonana</name>
    <name type="common">Marine diatom</name>
    <name type="synonym">Cyclotella nana</name>
    <dbReference type="NCBI Taxonomy" id="35128"/>
    <lineage>
        <taxon>Eukaryota</taxon>
        <taxon>Sar</taxon>
        <taxon>Stramenopiles</taxon>
        <taxon>Ochrophyta</taxon>
        <taxon>Bacillariophyta</taxon>
        <taxon>Coscinodiscophyceae</taxon>
        <taxon>Thalassiosirophycidae</taxon>
        <taxon>Thalassiosirales</taxon>
        <taxon>Thalassiosiraceae</taxon>
        <taxon>Thalassiosira</taxon>
    </lineage>
</organism>
<protein>
    <recommendedName>
        <fullName evidence="3">U-box domain-containing protein</fullName>
    </recommendedName>
</protein>
<feature type="region of interest" description="Disordered" evidence="2">
    <location>
        <begin position="18"/>
        <end position="51"/>
    </location>
</feature>
<reference evidence="4 5" key="2">
    <citation type="journal article" date="2008" name="Nature">
        <title>The Phaeodactylum genome reveals the evolutionary history of diatom genomes.</title>
        <authorList>
            <person name="Bowler C."/>
            <person name="Allen A.E."/>
            <person name="Badger J.H."/>
            <person name="Grimwood J."/>
            <person name="Jabbari K."/>
            <person name="Kuo A."/>
            <person name="Maheswari U."/>
            <person name="Martens C."/>
            <person name="Maumus F."/>
            <person name="Otillar R.P."/>
            <person name="Rayko E."/>
            <person name="Salamov A."/>
            <person name="Vandepoele K."/>
            <person name="Beszteri B."/>
            <person name="Gruber A."/>
            <person name="Heijde M."/>
            <person name="Katinka M."/>
            <person name="Mock T."/>
            <person name="Valentin K."/>
            <person name="Verret F."/>
            <person name="Berges J.A."/>
            <person name="Brownlee C."/>
            <person name="Cadoret J.P."/>
            <person name="Chiovitti A."/>
            <person name="Choi C.J."/>
            <person name="Coesel S."/>
            <person name="De Martino A."/>
            <person name="Detter J.C."/>
            <person name="Durkin C."/>
            <person name="Falciatore A."/>
            <person name="Fournet J."/>
            <person name="Haruta M."/>
            <person name="Huysman M.J."/>
            <person name="Jenkins B.D."/>
            <person name="Jiroutova K."/>
            <person name="Jorgensen R.E."/>
            <person name="Joubert Y."/>
            <person name="Kaplan A."/>
            <person name="Kroger N."/>
            <person name="Kroth P.G."/>
            <person name="La Roche J."/>
            <person name="Lindquist E."/>
            <person name="Lommer M."/>
            <person name="Martin-Jezequel V."/>
            <person name="Lopez P.J."/>
            <person name="Lucas S."/>
            <person name="Mangogna M."/>
            <person name="McGinnis K."/>
            <person name="Medlin L.K."/>
            <person name="Montsant A."/>
            <person name="Oudot-Le Secq M.P."/>
            <person name="Napoli C."/>
            <person name="Obornik M."/>
            <person name="Parker M.S."/>
            <person name="Petit J.L."/>
            <person name="Porcel B.M."/>
            <person name="Poulsen N."/>
            <person name="Robison M."/>
            <person name="Rychlewski L."/>
            <person name="Rynearson T.A."/>
            <person name="Schmutz J."/>
            <person name="Shapiro H."/>
            <person name="Siaut M."/>
            <person name="Stanley M."/>
            <person name="Sussman M.R."/>
            <person name="Taylor A.R."/>
            <person name="Vardi A."/>
            <person name="von Dassow P."/>
            <person name="Vyverman W."/>
            <person name="Willis A."/>
            <person name="Wyrwicz L.S."/>
            <person name="Rokhsar D.S."/>
            <person name="Weissenbach J."/>
            <person name="Armbrust E.V."/>
            <person name="Green B.R."/>
            <person name="Van de Peer Y."/>
            <person name="Grigoriev I.V."/>
        </authorList>
    </citation>
    <scope>NUCLEOTIDE SEQUENCE [LARGE SCALE GENOMIC DNA]</scope>
    <source>
        <strain evidence="4 5">CCMP1335</strain>
    </source>
</reference>
<feature type="compositionally biased region" description="Polar residues" evidence="2">
    <location>
        <begin position="399"/>
        <end position="412"/>
    </location>
</feature>
<evidence type="ECO:0000256" key="2">
    <source>
        <dbReference type="SAM" id="MobiDB-lite"/>
    </source>
</evidence>
<gene>
    <name evidence="4" type="ORF">THAPSDRAFT_25106</name>
</gene>
<feature type="coiled-coil region" evidence="1">
    <location>
        <begin position="239"/>
        <end position="266"/>
    </location>
</feature>
<proteinExistence type="predicted"/>
<evidence type="ECO:0000313" key="4">
    <source>
        <dbReference type="EMBL" id="EED86970.1"/>
    </source>
</evidence>
<feature type="region of interest" description="Disordered" evidence="2">
    <location>
        <begin position="528"/>
        <end position="552"/>
    </location>
</feature>
<sequence>MEEPIIIITTPMNVMVSASSSYESRSHDDDVSDLASSNDEEYDNFIEDDEIDSLTDKKTTGHEDICIDNDEIDSEGEDEEDDFLDFPPSFKPTNLSYKHKHLICPLTKAPICHLVSDSEGNSYEQKAILRWLDLEGVSPVTGNSLNVSDLKYNPRVKEGVEQLKEEAWTTYRKKHNIGASDSLLASPPPSIPKRSDRIIKHQSLIPRRTATAKSLPLRKSKAKRSKDKVASKMQDELLVVKSNRLLMQMQEELEMLEKQHENEVRMHTVSLEEAPKTQQKPRLEEPKKKRQVSSANTKSRSCHVEVKTPTPPTKTCSSREITETTKPRSSRFPSHPHQPSPQQSCSPTPKRVVKSHAIKPSSKSSTRATTSSNTSSRVSKASPHSETKAPVTTDKLDSKSNINNAKASPRSSRSLEEACSHFPPPRHPSSSPVSAKMSVALPLATSRASSSTVPTTPRCSRSPSTRNQVLPSSQANLNNVHHVHCHAKLPRSSRSLEEACSHFAPSRHPSSSPVSAKKSVALPLATFRASSSSAPTTPRCSRSPSTRNQVLPSSQANLNNAHHVHCHANLPPPPKRREDPLVKTEPMSNTASLPPLHVPEQCTDIVNSTTTSSQSQSQSKPKRDHGWSVPIGVHKVTCSSPGLTVTCDVHRRSAAVKRINSGNGSSKHFNRRGSSYKASQLQDLILPPGTYVEVLDTQVHGGRVRGRIVYEEEVETSGYVEYDSEKTKGGKRRSSFLIGKLVKNKDKSEQCTSSAELKVIMHKYTGWVSLRRTNEDAGCKEGGSGPNSVSSSKKSKCFILPTPTDEDSGPWTSPVALGVYRVSFSHGLPIRKSSERDSPVVGLLERGQYVEVVETQVKGDRVRARCLVSSDGGDSMSSANGWISLFNAVTGSSGASAVPLGAYVAVAESGCTVTDGGSITSKVRETLARGSCVKIVATRIEDGEVRGLIATGGHVTLISSEKASATKGIQRIQEADQATHHLMPVPCGIYQIIYPNGLAVSAGVEEDTPVTIKLDVETRIQVVETSVENGRVRGRIVSYVVKNDKRKKLENGWIDLFESSRRWCKFAFA</sequence>
<feature type="compositionally biased region" description="Polar residues" evidence="2">
    <location>
        <begin position="446"/>
        <end position="470"/>
    </location>
</feature>
<feature type="compositionally biased region" description="Low complexity" evidence="2">
    <location>
        <begin position="608"/>
        <end position="619"/>
    </location>
</feature>
<keyword evidence="1" id="KW-0175">Coiled coil</keyword>
<feature type="region of interest" description="Disordered" evidence="2">
    <location>
        <begin position="208"/>
        <end position="231"/>
    </location>
</feature>
<dbReference type="InterPro" id="IPR003613">
    <property type="entry name" value="Ubox_domain"/>
</dbReference>
<evidence type="ECO:0000259" key="3">
    <source>
        <dbReference type="SMART" id="SM00504"/>
    </source>
</evidence>
<dbReference type="RefSeq" id="XP_002296769.1">
    <property type="nucleotide sequence ID" value="XM_002296733.1"/>
</dbReference>
<feature type="compositionally biased region" description="Acidic residues" evidence="2">
    <location>
        <begin position="38"/>
        <end position="51"/>
    </location>
</feature>
<dbReference type="InterPro" id="IPR013083">
    <property type="entry name" value="Znf_RING/FYVE/PHD"/>
</dbReference>
<feature type="domain" description="U-box" evidence="3">
    <location>
        <begin position="101"/>
        <end position="163"/>
    </location>
</feature>
<feature type="region of interest" description="Disordered" evidence="2">
    <location>
        <begin position="269"/>
        <end position="470"/>
    </location>
</feature>
<dbReference type="Gene3D" id="3.30.40.10">
    <property type="entry name" value="Zinc/RING finger domain, C3HC4 (zinc finger)"/>
    <property type="match status" value="1"/>
</dbReference>
<feature type="compositionally biased region" description="Low complexity" evidence="2">
    <location>
        <begin position="361"/>
        <end position="382"/>
    </location>
</feature>
<dbReference type="AlphaFoldDB" id="B8LCE1"/>
<name>B8LCE1_THAPS</name>
<dbReference type="GO" id="GO:0004842">
    <property type="term" value="F:ubiquitin-protein transferase activity"/>
    <property type="evidence" value="ECO:0007669"/>
    <property type="project" value="InterPro"/>
</dbReference>
<dbReference type="KEGG" id="tps:THAPSDRAFT_25106"/>
<dbReference type="Proteomes" id="UP000001449">
    <property type="component" value="Chromosome 16"/>
</dbReference>
<dbReference type="SMART" id="SM00504">
    <property type="entry name" value="Ubox"/>
    <property type="match status" value="1"/>
</dbReference>
<keyword evidence="5" id="KW-1185">Reference proteome</keyword>
<feature type="compositionally biased region" description="Low complexity" evidence="2">
    <location>
        <begin position="330"/>
        <end position="347"/>
    </location>
</feature>
<dbReference type="SUPFAM" id="SSF57850">
    <property type="entry name" value="RING/U-box"/>
    <property type="match status" value="1"/>
</dbReference>